<feature type="transmembrane region" description="Helical" evidence="9">
    <location>
        <begin position="69"/>
        <end position="97"/>
    </location>
</feature>
<feature type="transmembrane region" description="Helical" evidence="9">
    <location>
        <begin position="425"/>
        <end position="447"/>
    </location>
</feature>
<keyword evidence="11" id="KW-1185">Reference proteome</keyword>
<dbReference type="Pfam" id="PF02386">
    <property type="entry name" value="TrkH"/>
    <property type="match status" value="1"/>
</dbReference>
<sequence>MRVEFRTVGRDVGRILRIISLMMFVSTGVAILYDEFYAIPPLIAAGLIVFGLGAGLVRQFSDAPEPDKLHGMLIAAAAWAAVGVFGGLPFLLIAWTIAIDPFPAWANAPALNETTAAFRDPLNGIFESLSGFTSTGLTMAHTEEQLPATLLWWRSFTEWIGGVGVIVLTVAILARPGSGSLTLYESEARSTKIHPSIISTVREIWKIYVILTVGGIALLFVAGMPLWGAINHAMTGIATGGFSIHADSIGHYDSAAIEYAVIPIMVAGSIAFPVHYLLFKGELENFYTDLQTRWVFIWFSIGSLVLTGTLYLRGTYDTLEESFRYGLFQFVSGTSNAGFGTTAIGNGAEQIWTADATLIVCAGMLTGAAAGSTVGGIKLIRAITLVRGARWRIAGIFTPSSAVRRLRIGDRSLSEAQASRELEEAAIVFVLWLLFLAVGVAVLLATLPTDVRAEYVLFEVMSAQSTVGLSAGITGPEMPTPAKVVFLLNMWVGRLEIIPVLVLFRGMLLRAGLYR</sequence>
<evidence type="ECO:0000256" key="1">
    <source>
        <dbReference type="ARBA" id="ARBA00004651"/>
    </source>
</evidence>
<protein>
    <submittedName>
        <fullName evidence="10">Trk system potassium uptake protein TrkH</fullName>
    </submittedName>
</protein>
<proteinExistence type="inferred from homology"/>
<dbReference type="Proteomes" id="UP000283805">
    <property type="component" value="Unassembled WGS sequence"/>
</dbReference>
<comment type="caution">
    <text evidence="10">The sequence shown here is derived from an EMBL/GenBank/DDBJ whole genome shotgun (WGS) entry which is preliminary data.</text>
</comment>
<feature type="transmembrane region" description="Helical" evidence="9">
    <location>
        <begin position="291"/>
        <end position="312"/>
    </location>
</feature>
<keyword evidence="5 9" id="KW-0812">Transmembrane</keyword>
<dbReference type="PANTHER" id="PTHR32024">
    <property type="entry name" value="TRK SYSTEM POTASSIUM UPTAKE PROTEIN TRKG-RELATED"/>
    <property type="match status" value="1"/>
</dbReference>
<dbReference type="PANTHER" id="PTHR32024:SF2">
    <property type="entry name" value="TRK SYSTEM POTASSIUM UPTAKE PROTEIN TRKG-RELATED"/>
    <property type="match status" value="1"/>
</dbReference>
<evidence type="ECO:0000256" key="4">
    <source>
        <dbReference type="ARBA" id="ARBA00022475"/>
    </source>
</evidence>
<feature type="transmembrane region" description="Helical" evidence="9">
    <location>
        <begin position="484"/>
        <end position="504"/>
    </location>
</feature>
<dbReference type="RefSeq" id="WP_120245296.1">
    <property type="nucleotide sequence ID" value="NZ_RAPO01000003.1"/>
</dbReference>
<feature type="transmembrane region" description="Helical" evidence="9">
    <location>
        <begin position="259"/>
        <end position="279"/>
    </location>
</feature>
<feature type="transmembrane region" description="Helical" evidence="9">
    <location>
        <begin position="39"/>
        <end position="57"/>
    </location>
</feature>
<evidence type="ECO:0000256" key="7">
    <source>
        <dbReference type="ARBA" id="ARBA00023065"/>
    </source>
</evidence>
<feature type="transmembrane region" description="Helical" evidence="9">
    <location>
        <begin position="356"/>
        <end position="380"/>
    </location>
</feature>
<evidence type="ECO:0000256" key="6">
    <source>
        <dbReference type="ARBA" id="ARBA00022989"/>
    </source>
</evidence>
<evidence type="ECO:0000256" key="3">
    <source>
        <dbReference type="ARBA" id="ARBA00022448"/>
    </source>
</evidence>
<evidence type="ECO:0000256" key="8">
    <source>
        <dbReference type="ARBA" id="ARBA00023136"/>
    </source>
</evidence>
<evidence type="ECO:0000256" key="2">
    <source>
        <dbReference type="ARBA" id="ARBA00009137"/>
    </source>
</evidence>
<dbReference type="GO" id="GO:0030001">
    <property type="term" value="P:metal ion transport"/>
    <property type="evidence" value="ECO:0007669"/>
    <property type="project" value="UniProtKB-ARBA"/>
</dbReference>
<comment type="similarity">
    <text evidence="2">Belongs to the TrkH potassium transport family.</text>
</comment>
<feature type="transmembrane region" description="Helical" evidence="9">
    <location>
        <begin position="12"/>
        <end position="33"/>
    </location>
</feature>
<evidence type="ECO:0000256" key="5">
    <source>
        <dbReference type="ARBA" id="ARBA00022692"/>
    </source>
</evidence>
<feature type="transmembrane region" description="Helical" evidence="9">
    <location>
        <begin position="159"/>
        <end position="184"/>
    </location>
</feature>
<dbReference type="EMBL" id="RAPO01000003">
    <property type="protein sequence ID" value="RKD93257.1"/>
    <property type="molecule type" value="Genomic_DNA"/>
</dbReference>
<evidence type="ECO:0000313" key="10">
    <source>
        <dbReference type="EMBL" id="RKD93257.1"/>
    </source>
</evidence>
<keyword evidence="3" id="KW-0813">Transport</keyword>
<feature type="transmembrane region" description="Helical" evidence="9">
    <location>
        <begin position="205"/>
        <end position="227"/>
    </location>
</feature>
<name>A0A419WCQ8_9EURY</name>
<dbReference type="AlphaFoldDB" id="A0A419WCQ8"/>
<dbReference type="OrthoDB" id="111943at2157"/>
<evidence type="ECO:0000313" key="11">
    <source>
        <dbReference type="Proteomes" id="UP000283805"/>
    </source>
</evidence>
<dbReference type="InterPro" id="IPR003445">
    <property type="entry name" value="Cat_transpt"/>
</dbReference>
<comment type="subcellular location">
    <subcellularLocation>
        <location evidence="1">Cell membrane</location>
        <topology evidence="1">Multi-pass membrane protein</topology>
    </subcellularLocation>
</comment>
<keyword evidence="6 9" id="KW-1133">Transmembrane helix</keyword>
<dbReference type="GO" id="GO:0008324">
    <property type="term" value="F:monoatomic cation transmembrane transporter activity"/>
    <property type="evidence" value="ECO:0007669"/>
    <property type="project" value="InterPro"/>
</dbReference>
<organism evidence="10 11">
    <name type="scientific">Halopiger aswanensis</name>
    <dbReference type="NCBI Taxonomy" id="148449"/>
    <lineage>
        <taxon>Archaea</taxon>
        <taxon>Methanobacteriati</taxon>
        <taxon>Methanobacteriota</taxon>
        <taxon>Stenosarchaea group</taxon>
        <taxon>Halobacteria</taxon>
        <taxon>Halobacteriales</taxon>
        <taxon>Natrialbaceae</taxon>
        <taxon>Halopiger</taxon>
    </lineage>
</organism>
<accession>A0A419WCQ8</accession>
<evidence type="ECO:0000256" key="9">
    <source>
        <dbReference type="SAM" id="Phobius"/>
    </source>
</evidence>
<reference evidence="10 11" key="1">
    <citation type="submission" date="2018-09" db="EMBL/GenBank/DDBJ databases">
        <title>Genomic Encyclopedia of Archaeal and Bacterial Type Strains, Phase II (KMG-II): from individual species to whole genera.</title>
        <authorList>
            <person name="Goeker M."/>
        </authorList>
    </citation>
    <scope>NUCLEOTIDE SEQUENCE [LARGE SCALE GENOMIC DNA]</scope>
    <source>
        <strain evidence="10 11">DSM 13151</strain>
    </source>
</reference>
<gene>
    <name evidence="10" type="ORF">ATJ93_2875</name>
</gene>
<keyword evidence="4" id="KW-1003">Cell membrane</keyword>
<dbReference type="GO" id="GO:0005886">
    <property type="term" value="C:plasma membrane"/>
    <property type="evidence" value="ECO:0007669"/>
    <property type="project" value="UniProtKB-SubCell"/>
</dbReference>
<keyword evidence="8 9" id="KW-0472">Membrane</keyword>
<keyword evidence="7" id="KW-0406">Ion transport</keyword>